<dbReference type="Gene3D" id="3.30.540.10">
    <property type="entry name" value="Fructose-1,6-Bisphosphatase, subunit A, domain 1"/>
    <property type="match status" value="1"/>
</dbReference>
<comment type="catalytic activity">
    <reaction evidence="14">
        <text>3'-phosphoadenylyl sulfate + H2O = adenosine 5'-phosphosulfate + phosphate</text>
        <dbReference type="Rhea" id="RHEA:77639"/>
        <dbReference type="ChEBI" id="CHEBI:15377"/>
        <dbReference type="ChEBI" id="CHEBI:43474"/>
        <dbReference type="ChEBI" id="CHEBI:58243"/>
        <dbReference type="ChEBI" id="CHEBI:58339"/>
        <dbReference type="EC" id="3.1.3.7"/>
    </reaction>
    <physiologicalReaction direction="left-to-right" evidence="14">
        <dbReference type="Rhea" id="RHEA:77640"/>
    </physiologicalReaction>
</comment>
<organism evidence="19 20">
    <name type="scientific">Bemisia tabaci</name>
    <name type="common">Sweetpotato whitefly</name>
    <name type="synonym">Aleurodes tabaci</name>
    <dbReference type="NCBI Taxonomy" id="7038"/>
    <lineage>
        <taxon>Eukaryota</taxon>
        <taxon>Metazoa</taxon>
        <taxon>Ecdysozoa</taxon>
        <taxon>Arthropoda</taxon>
        <taxon>Hexapoda</taxon>
        <taxon>Insecta</taxon>
        <taxon>Pterygota</taxon>
        <taxon>Neoptera</taxon>
        <taxon>Paraneoptera</taxon>
        <taxon>Hemiptera</taxon>
        <taxon>Sternorrhyncha</taxon>
        <taxon>Aleyrodoidea</taxon>
        <taxon>Aleyrodidae</taxon>
        <taxon>Aleyrodinae</taxon>
        <taxon>Bemisia</taxon>
    </lineage>
</organism>
<accession>A0A9N9ZZ12</accession>
<comment type="catalytic activity">
    <reaction evidence="12">
        <text>1D-myo-inositol 1,4-bisphosphate + H2O = 1D-myo-inositol 4-phosphate + phosphate</text>
        <dbReference type="Rhea" id="RHEA:15553"/>
        <dbReference type="ChEBI" id="CHEBI:15377"/>
        <dbReference type="ChEBI" id="CHEBI:43474"/>
        <dbReference type="ChEBI" id="CHEBI:58282"/>
        <dbReference type="ChEBI" id="CHEBI:58469"/>
        <dbReference type="EC" id="3.1.3.57"/>
    </reaction>
    <physiologicalReaction direction="left-to-right" evidence="12">
        <dbReference type="Rhea" id="RHEA:15554"/>
    </physiologicalReaction>
</comment>
<reference evidence="19" key="1">
    <citation type="submission" date="2021-12" db="EMBL/GenBank/DDBJ databases">
        <authorList>
            <person name="King R."/>
        </authorList>
    </citation>
    <scope>NUCLEOTIDE SEQUENCE</scope>
</reference>
<sequence length="307" mass="33277">MAQCTPLILRIVASSVSVAGQAGKIIRDVMKKGELGIIDKGVNDLQTEADRSAQNFIISTLTKQFPGVTIIGEEEPSCYEALDNVTADSDTSVLQATCPPDLVSVSEKDVVIWVDPLDGTSEYTKGLLDHVTVLIGIAVGQRAIAGVIHQPFHNFKLCDENKIGRTIWGLQGYGVAGFKPIPPPPNKRIITTTRSHFTPEIQETLDAMCPDELLRVGGAGHKVILLMEGKAHAYVFASPGCKRWDTCAPEAVLRAMGGELTDMHGATYDYSKDTPHANTRGVLATALASDHEFYLKMVPQKIRELLI</sequence>
<keyword evidence="4" id="KW-0452">Lithium</keyword>
<dbReference type="FunFam" id="3.30.540.10:FF:000023">
    <property type="entry name" value="Protein CBR-TAG-231"/>
    <property type="match status" value="1"/>
</dbReference>
<dbReference type="InterPro" id="IPR020583">
    <property type="entry name" value="Inositol_monoP_metal-BS"/>
</dbReference>
<comment type="catalytic activity">
    <reaction evidence="10">
        <text>1D-myo-inositol 1,3,4-trisphosphate + H2O = 1D-myo-inositol 3,4-bisphosphate + phosphate</text>
        <dbReference type="Rhea" id="RHEA:70319"/>
        <dbReference type="ChEBI" id="CHEBI:15377"/>
        <dbReference type="ChEBI" id="CHEBI:43474"/>
        <dbReference type="ChEBI" id="CHEBI:58414"/>
        <dbReference type="ChEBI" id="CHEBI:83241"/>
    </reaction>
    <physiologicalReaction direction="left-to-right" evidence="10">
        <dbReference type="Rhea" id="RHEA:70320"/>
    </physiologicalReaction>
</comment>
<feature type="binding site" evidence="18">
    <location>
        <position position="245"/>
    </location>
    <ligand>
        <name>Mg(2+)</name>
        <dbReference type="ChEBI" id="CHEBI:18420"/>
        <label>1</label>
        <note>catalytic</note>
    </ligand>
</feature>
<evidence type="ECO:0000256" key="15">
    <source>
        <dbReference type="ARBA" id="ARBA00044519"/>
    </source>
</evidence>
<dbReference type="AlphaFoldDB" id="A0A9N9ZZ12"/>
<feature type="binding site" evidence="18">
    <location>
        <position position="118"/>
    </location>
    <ligand>
        <name>Mg(2+)</name>
        <dbReference type="ChEBI" id="CHEBI:18420"/>
        <label>1</label>
        <note>catalytic</note>
    </ligand>
</feature>
<evidence type="ECO:0000313" key="20">
    <source>
        <dbReference type="Proteomes" id="UP001152759"/>
    </source>
</evidence>
<dbReference type="SUPFAM" id="SSF56655">
    <property type="entry name" value="Carbohydrate phosphatase"/>
    <property type="match status" value="1"/>
</dbReference>
<comment type="catalytic activity">
    <reaction evidence="13">
        <text>adenosine 3',5'-bisphosphate + H2O = AMP + phosphate</text>
        <dbReference type="Rhea" id="RHEA:10040"/>
        <dbReference type="ChEBI" id="CHEBI:15377"/>
        <dbReference type="ChEBI" id="CHEBI:43474"/>
        <dbReference type="ChEBI" id="CHEBI:58343"/>
        <dbReference type="ChEBI" id="CHEBI:456215"/>
        <dbReference type="EC" id="3.1.3.7"/>
    </reaction>
    <physiologicalReaction direction="left-to-right" evidence="13">
        <dbReference type="Rhea" id="RHEA:10041"/>
    </physiologicalReaction>
</comment>
<dbReference type="PROSITE" id="PS00629">
    <property type="entry name" value="IMP_1"/>
    <property type="match status" value="1"/>
</dbReference>
<feature type="binding site" evidence="18">
    <location>
        <position position="117"/>
    </location>
    <ligand>
        <name>Mg(2+)</name>
        <dbReference type="ChEBI" id="CHEBI:18420"/>
        <label>1</label>
        <note>catalytic</note>
    </ligand>
</feature>
<evidence type="ECO:0000256" key="10">
    <source>
        <dbReference type="ARBA" id="ARBA00044465"/>
    </source>
</evidence>
<dbReference type="PANTHER" id="PTHR43028:SF5">
    <property type="entry name" value="3'(2'),5'-BISPHOSPHATE NUCLEOTIDASE 1"/>
    <property type="match status" value="1"/>
</dbReference>
<dbReference type="Gene3D" id="3.40.190.80">
    <property type="match status" value="1"/>
</dbReference>
<evidence type="ECO:0000256" key="3">
    <source>
        <dbReference type="ARBA" id="ARBA00012633"/>
    </source>
</evidence>
<evidence type="ECO:0000256" key="6">
    <source>
        <dbReference type="ARBA" id="ARBA00022801"/>
    </source>
</evidence>
<dbReference type="EC" id="3.1.3.7" evidence="3"/>
<dbReference type="InterPro" id="IPR050725">
    <property type="entry name" value="CysQ/Inositol_MonoPase"/>
</dbReference>
<dbReference type="Pfam" id="PF00459">
    <property type="entry name" value="Inositol_P"/>
    <property type="match status" value="1"/>
</dbReference>
<keyword evidence="7 18" id="KW-0460">Magnesium</keyword>
<feature type="binding site" evidence="18">
    <location>
        <position position="73"/>
    </location>
    <ligand>
        <name>Mg(2+)</name>
        <dbReference type="ChEBI" id="CHEBI:18420"/>
        <label>1</label>
        <note>catalytic</note>
    </ligand>
</feature>
<dbReference type="EMBL" id="OU963862">
    <property type="protein sequence ID" value="CAH0380652.1"/>
    <property type="molecule type" value="Genomic_DNA"/>
</dbReference>
<proteinExistence type="inferred from homology"/>
<dbReference type="FunFam" id="3.40.190.80:FF:000006">
    <property type="entry name" value="Bisphosphate nucleotidase 1"/>
    <property type="match status" value="1"/>
</dbReference>
<dbReference type="PROSITE" id="PS00630">
    <property type="entry name" value="IMP_2"/>
    <property type="match status" value="1"/>
</dbReference>
<comment type="cofactor">
    <cofactor evidence="1 18">
        <name>Mg(2+)</name>
        <dbReference type="ChEBI" id="CHEBI:18420"/>
    </cofactor>
</comment>
<evidence type="ECO:0000256" key="12">
    <source>
        <dbReference type="ARBA" id="ARBA00044478"/>
    </source>
</evidence>
<evidence type="ECO:0000256" key="7">
    <source>
        <dbReference type="ARBA" id="ARBA00022842"/>
    </source>
</evidence>
<feature type="binding site" evidence="18">
    <location>
        <position position="115"/>
    </location>
    <ligand>
        <name>Mg(2+)</name>
        <dbReference type="ChEBI" id="CHEBI:18420"/>
        <label>1</label>
        <note>catalytic</note>
    </ligand>
</feature>
<evidence type="ECO:0000256" key="11">
    <source>
        <dbReference type="ARBA" id="ARBA00044466"/>
    </source>
</evidence>
<dbReference type="GO" id="GO:0046872">
    <property type="term" value="F:metal ion binding"/>
    <property type="evidence" value="ECO:0007669"/>
    <property type="project" value="UniProtKB-KW"/>
</dbReference>
<comment type="catalytic activity">
    <reaction evidence="11">
        <text>adenosine 2',5'-bisphosphate + H2O = AMP + phosphate</text>
        <dbReference type="Rhea" id="RHEA:77643"/>
        <dbReference type="ChEBI" id="CHEBI:15377"/>
        <dbReference type="ChEBI" id="CHEBI:43474"/>
        <dbReference type="ChEBI" id="CHEBI:194156"/>
        <dbReference type="ChEBI" id="CHEBI:456215"/>
        <dbReference type="EC" id="3.1.3.7"/>
    </reaction>
    <physiologicalReaction direction="left-to-right" evidence="11">
        <dbReference type="Rhea" id="RHEA:77644"/>
    </physiologicalReaction>
</comment>
<dbReference type="GO" id="GO:0046854">
    <property type="term" value="P:phosphatidylinositol phosphate biosynthetic process"/>
    <property type="evidence" value="ECO:0007669"/>
    <property type="project" value="InterPro"/>
</dbReference>
<evidence type="ECO:0000256" key="13">
    <source>
        <dbReference type="ARBA" id="ARBA00044479"/>
    </source>
</evidence>
<dbReference type="GO" id="GO:0008441">
    <property type="term" value="F:3'(2'),5'-bisphosphate nucleotidase activity"/>
    <property type="evidence" value="ECO:0007669"/>
    <property type="project" value="UniProtKB-EC"/>
</dbReference>
<protein>
    <recommendedName>
        <fullName evidence="8">3'(2'),5'-bisphosphate nucleotidase 1</fullName>
        <ecNumber evidence="15">3.1.3.57</ecNumber>
        <ecNumber evidence="3">3.1.3.7</ecNumber>
    </recommendedName>
    <alternativeName>
        <fullName evidence="16">3'-phosphoadenosine 5'-phosphate phosphatase</fullName>
    </alternativeName>
    <alternativeName>
        <fullName evidence="9">Bisphosphate 3'-nucleotidase 1</fullName>
    </alternativeName>
    <alternativeName>
        <fullName evidence="17">Inositol-polyphosphate 1-phosphatase</fullName>
    </alternativeName>
</protein>
<evidence type="ECO:0000256" key="18">
    <source>
        <dbReference type="PIRSR" id="PIRSR600760-2"/>
    </source>
</evidence>
<evidence type="ECO:0000256" key="1">
    <source>
        <dbReference type="ARBA" id="ARBA00001946"/>
    </source>
</evidence>
<evidence type="ECO:0000313" key="19">
    <source>
        <dbReference type="EMBL" id="CAH0380652.1"/>
    </source>
</evidence>
<name>A0A9N9ZZ12_BEMTA</name>
<dbReference type="CDD" id="cd01640">
    <property type="entry name" value="IPPase"/>
    <property type="match status" value="1"/>
</dbReference>
<evidence type="ECO:0000256" key="17">
    <source>
        <dbReference type="ARBA" id="ARBA00044554"/>
    </source>
</evidence>
<keyword evidence="5 18" id="KW-0479">Metal-binding</keyword>
<dbReference type="KEGG" id="btab:109039180"/>
<evidence type="ECO:0000256" key="9">
    <source>
        <dbReference type="ARBA" id="ARBA00041815"/>
    </source>
</evidence>
<comment type="similarity">
    <text evidence="2">Belongs to the inositol monophosphatase superfamily.</text>
</comment>
<keyword evidence="6" id="KW-0378">Hydrolase</keyword>
<gene>
    <name evidence="19" type="ORF">BEMITA_LOCUS381</name>
</gene>
<evidence type="ECO:0000256" key="5">
    <source>
        <dbReference type="ARBA" id="ARBA00022723"/>
    </source>
</evidence>
<dbReference type="InterPro" id="IPR020550">
    <property type="entry name" value="Inositol_monophosphatase_CS"/>
</dbReference>
<dbReference type="EC" id="3.1.3.57" evidence="15"/>
<evidence type="ECO:0000256" key="14">
    <source>
        <dbReference type="ARBA" id="ARBA00044484"/>
    </source>
</evidence>
<keyword evidence="20" id="KW-1185">Reference proteome</keyword>
<dbReference type="GO" id="GO:0004441">
    <property type="term" value="F:inositol-1,4-bisphosphate 1-phosphatase activity"/>
    <property type="evidence" value="ECO:0007669"/>
    <property type="project" value="UniProtKB-EC"/>
</dbReference>
<evidence type="ECO:0000256" key="16">
    <source>
        <dbReference type="ARBA" id="ARBA00044544"/>
    </source>
</evidence>
<evidence type="ECO:0000256" key="2">
    <source>
        <dbReference type="ARBA" id="ARBA00009759"/>
    </source>
</evidence>
<evidence type="ECO:0000256" key="8">
    <source>
        <dbReference type="ARBA" id="ARBA00040342"/>
    </source>
</evidence>
<dbReference type="PANTHER" id="PTHR43028">
    <property type="entry name" value="3'(2'),5'-BISPHOSPHATE NUCLEOTIDASE 1"/>
    <property type="match status" value="1"/>
</dbReference>
<evidence type="ECO:0000256" key="4">
    <source>
        <dbReference type="ARBA" id="ARBA00022671"/>
    </source>
</evidence>
<dbReference type="Proteomes" id="UP001152759">
    <property type="component" value="Chromosome 1"/>
</dbReference>
<dbReference type="InterPro" id="IPR000760">
    <property type="entry name" value="Inositol_monophosphatase-like"/>
</dbReference>